<dbReference type="InterPro" id="IPR035919">
    <property type="entry name" value="EAL_sf"/>
</dbReference>
<name>A0AAF1K4N4_9PROT</name>
<dbReference type="InterPro" id="IPR050706">
    <property type="entry name" value="Cyclic-di-GMP_PDE-like"/>
</dbReference>
<dbReference type="Proteomes" id="UP001196068">
    <property type="component" value="Unassembled WGS sequence"/>
</dbReference>
<dbReference type="GO" id="GO:0071111">
    <property type="term" value="F:cyclic-guanylate-specific phosphodiesterase activity"/>
    <property type="evidence" value="ECO:0007669"/>
    <property type="project" value="InterPro"/>
</dbReference>
<evidence type="ECO:0000259" key="1">
    <source>
        <dbReference type="PROSITE" id="PS50883"/>
    </source>
</evidence>
<feature type="domain" description="EAL" evidence="1">
    <location>
        <begin position="9"/>
        <end position="261"/>
    </location>
</feature>
<keyword evidence="3" id="KW-1185">Reference proteome</keyword>
<reference evidence="2" key="1">
    <citation type="submission" date="2020-01" db="EMBL/GenBank/DDBJ databases">
        <authorList>
            <person name="Rat A."/>
        </authorList>
    </citation>
    <scope>NUCLEOTIDE SEQUENCE</scope>
    <source>
        <strain evidence="2">LMG 28251</strain>
    </source>
</reference>
<evidence type="ECO:0000313" key="3">
    <source>
        <dbReference type="Proteomes" id="UP001196068"/>
    </source>
</evidence>
<dbReference type="RefSeq" id="WP_246503993.1">
    <property type="nucleotide sequence ID" value="NZ_JAAEDH010000015.1"/>
</dbReference>
<organism evidence="2 3">
    <name type="scientific">Plastoroseomonas arctica</name>
    <dbReference type="NCBI Taxonomy" id="1509237"/>
    <lineage>
        <taxon>Bacteria</taxon>
        <taxon>Pseudomonadati</taxon>
        <taxon>Pseudomonadota</taxon>
        <taxon>Alphaproteobacteria</taxon>
        <taxon>Acetobacterales</taxon>
        <taxon>Acetobacteraceae</taxon>
        <taxon>Plastoroseomonas</taxon>
    </lineage>
</organism>
<dbReference type="Pfam" id="PF00563">
    <property type="entry name" value="EAL"/>
    <property type="match status" value="1"/>
</dbReference>
<dbReference type="PROSITE" id="PS50883">
    <property type="entry name" value="EAL"/>
    <property type="match status" value="1"/>
</dbReference>
<comment type="caution">
    <text evidence="2">The sequence shown here is derived from an EMBL/GenBank/DDBJ whole genome shotgun (WGS) entry which is preliminary data.</text>
</comment>
<dbReference type="EMBL" id="JAAEDH010000015">
    <property type="protein sequence ID" value="MBR0656181.1"/>
    <property type="molecule type" value="Genomic_DNA"/>
</dbReference>
<evidence type="ECO:0000313" key="2">
    <source>
        <dbReference type="EMBL" id="MBR0656181.1"/>
    </source>
</evidence>
<dbReference type="SMART" id="SM00052">
    <property type="entry name" value="EAL"/>
    <property type="match status" value="1"/>
</dbReference>
<dbReference type="InterPro" id="IPR001633">
    <property type="entry name" value="EAL_dom"/>
</dbReference>
<sequence length="261" mass="27959">MNAPIAVPTNARPKTLHGCGACRDGSGFAVAFTMAFQPIVDVISRTVWAYEALVRGAAGEGAQTVLDQVGGEAIYAFDQSCRIKAVELAGRLFPPGEATRLSINFLPNAVYEPSACIRATLAAAQRVGFNHRRLMFEFTENERMLDVAHVKRIIAAYRDFGFVTALDDFGAGFAGLALLAELQPDVIKLDMALIRGVEASAPRRAIVAAMVAMTRALAITLIAEGVETEAEVEALRGLGVTLMQGYRFARPGFERLPGITG</sequence>
<gene>
    <name evidence="2" type="ORF">GXW79_13950</name>
</gene>
<dbReference type="SUPFAM" id="SSF141868">
    <property type="entry name" value="EAL domain-like"/>
    <property type="match status" value="1"/>
</dbReference>
<dbReference type="PANTHER" id="PTHR33121">
    <property type="entry name" value="CYCLIC DI-GMP PHOSPHODIESTERASE PDEF"/>
    <property type="match status" value="1"/>
</dbReference>
<proteinExistence type="predicted"/>
<dbReference type="AlphaFoldDB" id="A0AAF1K4N4"/>
<reference evidence="2" key="2">
    <citation type="journal article" date="2021" name="Syst. Appl. Microbiol.">
        <title>Roseomonas hellenica sp. nov., isolated from roots of wild-growing Alkanna tinctoria.</title>
        <authorList>
            <person name="Rat A."/>
            <person name="Naranjo H.D."/>
            <person name="Lebbe L."/>
            <person name="Cnockaert M."/>
            <person name="Krigas N."/>
            <person name="Grigoriadou K."/>
            <person name="Maloupa E."/>
            <person name="Willems A."/>
        </authorList>
    </citation>
    <scope>NUCLEOTIDE SEQUENCE</scope>
    <source>
        <strain evidence="2">LMG 28251</strain>
    </source>
</reference>
<dbReference type="Gene3D" id="3.20.20.450">
    <property type="entry name" value="EAL domain"/>
    <property type="match status" value="1"/>
</dbReference>
<dbReference type="CDD" id="cd01948">
    <property type="entry name" value="EAL"/>
    <property type="match status" value="1"/>
</dbReference>
<accession>A0AAF1K4N4</accession>
<dbReference type="PANTHER" id="PTHR33121:SF15">
    <property type="entry name" value="BLUE LIGHT- AND TEMPERATURE-REGULATED ANTIREPRESSOR BLUF"/>
    <property type="match status" value="1"/>
</dbReference>
<protein>
    <submittedName>
        <fullName evidence="2">EAL domain-containing protein</fullName>
    </submittedName>
</protein>